<name>A0A452R321_URSAM</name>
<dbReference type="PROSITE" id="PS50923">
    <property type="entry name" value="SUSHI"/>
    <property type="match status" value="2"/>
</dbReference>
<dbReference type="Ensembl" id="ENSUAMT00000014330.1">
    <property type="protein sequence ID" value="ENSUAMP00000012766.1"/>
    <property type="gene ID" value="ENSUAMG00000010313.1"/>
</dbReference>
<keyword evidence="3" id="KW-1015">Disulfide bond</keyword>
<feature type="domain" description="Sushi" evidence="6">
    <location>
        <begin position="198"/>
        <end position="255"/>
    </location>
</feature>
<dbReference type="OMA" id="QSERIRC"/>
<organism evidence="7 8">
    <name type="scientific">Ursus americanus</name>
    <name type="common">American black bear</name>
    <name type="synonym">Euarctos americanus</name>
    <dbReference type="NCBI Taxonomy" id="9643"/>
    <lineage>
        <taxon>Eukaryota</taxon>
        <taxon>Metazoa</taxon>
        <taxon>Chordata</taxon>
        <taxon>Craniata</taxon>
        <taxon>Vertebrata</taxon>
        <taxon>Euteleostomi</taxon>
        <taxon>Mammalia</taxon>
        <taxon>Eutheria</taxon>
        <taxon>Laurasiatheria</taxon>
        <taxon>Carnivora</taxon>
        <taxon>Caniformia</taxon>
        <taxon>Ursidae</taxon>
        <taxon>Ursus</taxon>
    </lineage>
</organism>
<dbReference type="GO" id="GO:0006956">
    <property type="term" value="P:complement activation"/>
    <property type="evidence" value="ECO:0007669"/>
    <property type="project" value="TreeGrafter"/>
</dbReference>
<dbReference type="PANTHER" id="PTHR45785:SF9">
    <property type="entry name" value="COMPLEMENT FACTOR H-RELATED PROTEIN 5"/>
    <property type="match status" value="1"/>
</dbReference>
<evidence type="ECO:0000313" key="8">
    <source>
        <dbReference type="Proteomes" id="UP000291022"/>
    </source>
</evidence>
<dbReference type="PANTHER" id="PTHR45785">
    <property type="entry name" value="COMPLEMENT FACTOR H-RELATED"/>
    <property type="match status" value="1"/>
</dbReference>
<evidence type="ECO:0000256" key="2">
    <source>
        <dbReference type="ARBA" id="ARBA00022729"/>
    </source>
</evidence>
<accession>A0A452R321</accession>
<dbReference type="InterPro" id="IPR000436">
    <property type="entry name" value="Sushi_SCR_CCP_dom"/>
</dbReference>
<feature type="chain" id="PRO_5019101254" description="Sushi domain-containing protein" evidence="5">
    <location>
        <begin position="21"/>
        <end position="293"/>
    </location>
</feature>
<dbReference type="GO" id="GO:0001851">
    <property type="term" value="F:complement component C3b binding"/>
    <property type="evidence" value="ECO:0007669"/>
    <property type="project" value="TreeGrafter"/>
</dbReference>
<feature type="domain" description="Sushi" evidence="6">
    <location>
        <begin position="86"/>
        <end position="143"/>
    </location>
</feature>
<dbReference type="CDD" id="cd00033">
    <property type="entry name" value="CCP"/>
    <property type="match status" value="3"/>
</dbReference>
<dbReference type="Pfam" id="PF00084">
    <property type="entry name" value="Sushi"/>
    <property type="match status" value="4"/>
</dbReference>
<evidence type="ECO:0000256" key="3">
    <source>
        <dbReference type="ARBA" id="ARBA00023157"/>
    </source>
</evidence>
<evidence type="ECO:0000256" key="1">
    <source>
        <dbReference type="ARBA" id="ARBA00022659"/>
    </source>
</evidence>
<evidence type="ECO:0000259" key="6">
    <source>
        <dbReference type="PROSITE" id="PS50923"/>
    </source>
</evidence>
<reference evidence="8" key="1">
    <citation type="submission" date="2016-06" db="EMBL/GenBank/DDBJ databases">
        <title>De novo assembly and RNA-Seq shows season-dependent expression and editing in black bear kidneys.</title>
        <authorList>
            <person name="Korstanje R."/>
            <person name="Srivastava A."/>
            <person name="Sarsani V.K."/>
            <person name="Sheehan S.M."/>
            <person name="Seger R.L."/>
            <person name="Barter M.E."/>
            <person name="Lindqvist C."/>
            <person name="Brody L.C."/>
            <person name="Mullikin J.C."/>
        </authorList>
    </citation>
    <scope>NUCLEOTIDE SEQUENCE [LARGE SCALE GENOMIC DNA]</scope>
</reference>
<dbReference type="SUPFAM" id="SSF57535">
    <property type="entry name" value="Complement control module/SCR domain"/>
    <property type="match status" value="4"/>
</dbReference>
<reference evidence="7" key="3">
    <citation type="submission" date="2025-09" db="UniProtKB">
        <authorList>
            <consortium name="Ensembl"/>
        </authorList>
    </citation>
    <scope>IDENTIFICATION</scope>
</reference>
<feature type="signal peptide" evidence="5">
    <location>
        <begin position="1"/>
        <end position="20"/>
    </location>
</feature>
<dbReference type="InterPro" id="IPR035976">
    <property type="entry name" value="Sushi/SCR/CCP_sf"/>
</dbReference>
<dbReference type="Gene3D" id="2.10.70.10">
    <property type="entry name" value="Complement Module, domain 1"/>
    <property type="match status" value="4"/>
</dbReference>
<proteinExistence type="predicted"/>
<keyword evidence="2 5" id="KW-0732">Signal</keyword>
<sequence length="293" mass="32996">MPLLLNAILILWISTVGVQAFSYCNFPKINHGIIYGKEKPEELLPISIGEIYYYSCEYNFASPSRSFWTRIICTEQGWSPTPKCLRLCFFPSVENGHSASSGQTHLEGDIVQIVCDVGYSLPDNSDTITCLEDGWSSPPKCSSTIQSCGQPPQLPNGKMKAVMKEEYRHGETVEYDCPPYFLMTGKQIFYYIFLGQVKACGSVPHLKDGYARFSSLPLQHGVSVELSCRDTHTMIGNNVITCIDGMWTELPKCVGENTLLTFVFDCLFFKSVNIFRPAHAGTHQVLNNWDRRR</sequence>
<dbReference type="AlphaFoldDB" id="A0A452R321"/>
<protein>
    <recommendedName>
        <fullName evidence="6">Sushi domain-containing protein</fullName>
    </recommendedName>
</protein>
<dbReference type="GeneTree" id="ENSGT00940000163634"/>
<dbReference type="Proteomes" id="UP000291022">
    <property type="component" value="Unassembled WGS sequence"/>
</dbReference>
<evidence type="ECO:0000313" key="7">
    <source>
        <dbReference type="Ensembl" id="ENSUAMP00000012766.1"/>
    </source>
</evidence>
<keyword evidence="1 4" id="KW-0768">Sushi</keyword>
<dbReference type="STRING" id="9643.ENSUAMP00000012766"/>
<evidence type="ECO:0000256" key="5">
    <source>
        <dbReference type="SAM" id="SignalP"/>
    </source>
</evidence>
<comment type="caution">
    <text evidence="4">Lacks conserved residue(s) required for the propagation of feature annotation.</text>
</comment>
<evidence type="ECO:0000256" key="4">
    <source>
        <dbReference type="PROSITE-ProRule" id="PRU00302"/>
    </source>
</evidence>
<reference evidence="7" key="2">
    <citation type="submission" date="2025-08" db="UniProtKB">
        <authorList>
            <consortium name="Ensembl"/>
        </authorList>
    </citation>
    <scope>IDENTIFICATION</scope>
</reference>
<dbReference type="GO" id="GO:0005615">
    <property type="term" value="C:extracellular space"/>
    <property type="evidence" value="ECO:0007669"/>
    <property type="project" value="TreeGrafter"/>
</dbReference>
<dbReference type="InterPro" id="IPR051503">
    <property type="entry name" value="ComplSys_Reg/VirEntry_Med"/>
</dbReference>
<dbReference type="FunFam" id="2.10.70.10:FF:000054">
    <property type="entry name" value="Complement inhibitory factor H"/>
    <property type="match status" value="1"/>
</dbReference>
<dbReference type="SMART" id="SM00032">
    <property type="entry name" value="CCP"/>
    <property type="match status" value="4"/>
</dbReference>
<keyword evidence="8" id="KW-1185">Reference proteome</keyword>